<proteinExistence type="predicted"/>
<dbReference type="Proteomes" id="UP000000663">
    <property type="component" value="Chromosome"/>
</dbReference>
<evidence type="ECO:0000313" key="2">
    <source>
        <dbReference type="Proteomes" id="UP000000663"/>
    </source>
</evidence>
<organism evidence="1 2">
    <name type="scientific">Methanocella arvoryzae (strain DSM 22066 / NBRC 105507 / MRE50)</name>
    <dbReference type="NCBI Taxonomy" id="351160"/>
    <lineage>
        <taxon>Archaea</taxon>
        <taxon>Methanobacteriati</taxon>
        <taxon>Methanobacteriota</taxon>
        <taxon>Stenosarchaea group</taxon>
        <taxon>Methanomicrobia</taxon>
        <taxon>Methanocellales</taxon>
        <taxon>Methanocellaceae</taxon>
        <taxon>Methanocella</taxon>
    </lineage>
</organism>
<dbReference type="AlphaFoldDB" id="Q0W690"/>
<name>Q0W690_METAR</name>
<sequence>MGVWKGRRGFFRLILSDLRVPHITSSLISMNSLNSQLERFLSELREPLRPLNTSRTQIFHGTPRTILSDRHGSDRKGP</sequence>
<evidence type="ECO:0000313" key="1">
    <source>
        <dbReference type="EMBL" id="CAJ36103.1"/>
    </source>
</evidence>
<protein>
    <submittedName>
        <fullName evidence="1">Uncharacterized protein</fullName>
    </submittedName>
</protein>
<dbReference type="KEGG" id="rci:RCIA33"/>
<accession>Q0W690</accession>
<gene>
    <name evidence="1" type="ORF">RCIA33</name>
</gene>
<keyword evidence="2" id="KW-1185">Reference proteome</keyword>
<reference evidence="1 2" key="1">
    <citation type="journal article" date="2006" name="Science">
        <title>Genome of rice cluster I archaea -- the key methane producers in the rice rhizosphere.</title>
        <authorList>
            <person name="Erkel C."/>
            <person name="Kube M."/>
            <person name="Reinhardt R."/>
            <person name="Liesack W."/>
        </authorList>
    </citation>
    <scope>NUCLEOTIDE SEQUENCE [LARGE SCALE GENOMIC DNA]</scope>
    <source>
        <strain evidence="2">DSM 22066 / NBRC 105507 / MRE50</strain>
    </source>
</reference>
<dbReference type="EMBL" id="AM114193">
    <property type="protein sequence ID" value="CAJ36103.1"/>
    <property type="molecule type" value="Genomic_DNA"/>
</dbReference>